<accession>A0A9N9WSR5</accession>
<organism evidence="1 2">
    <name type="scientific">Chironomus riparius</name>
    <dbReference type="NCBI Taxonomy" id="315576"/>
    <lineage>
        <taxon>Eukaryota</taxon>
        <taxon>Metazoa</taxon>
        <taxon>Ecdysozoa</taxon>
        <taxon>Arthropoda</taxon>
        <taxon>Hexapoda</taxon>
        <taxon>Insecta</taxon>
        <taxon>Pterygota</taxon>
        <taxon>Neoptera</taxon>
        <taxon>Endopterygota</taxon>
        <taxon>Diptera</taxon>
        <taxon>Nematocera</taxon>
        <taxon>Chironomoidea</taxon>
        <taxon>Chironomidae</taxon>
        <taxon>Chironominae</taxon>
        <taxon>Chironomus</taxon>
    </lineage>
</organism>
<proteinExistence type="predicted"/>
<evidence type="ECO:0000313" key="2">
    <source>
        <dbReference type="Proteomes" id="UP001153620"/>
    </source>
</evidence>
<name>A0A9N9WSR5_9DIPT</name>
<keyword evidence="2" id="KW-1185">Reference proteome</keyword>
<evidence type="ECO:0000313" key="1">
    <source>
        <dbReference type="EMBL" id="CAG9804628.1"/>
    </source>
</evidence>
<dbReference type="EMBL" id="OU895878">
    <property type="protein sequence ID" value="CAG9804628.1"/>
    <property type="molecule type" value="Genomic_DNA"/>
</dbReference>
<gene>
    <name evidence="1" type="ORF">CHIRRI_LOCUS7511</name>
</gene>
<reference evidence="1" key="2">
    <citation type="submission" date="2022-10" db="EMBL/GenBank/DDBJ databases">
        <authorList>
            <consortium name="ENA_rothamsted_submissions"/>
            <consortium name="culmorum"/>
            <person name="King R."/>
        </authorList>
    </citation>
    <scope>NUCLEOTIDE SEQUENCE</scope>
</reference>
<sequence length="39" mass="4706">MVETRKSSDKLKILTIEAFHSQRKLTTFLKWHKKQVFNS</sequence>
<reference evidence="1" key="1">
    <citation type="submission" date="2022-01" db="EMBL/GenBank/DDBJ databases">
        <authorList>
            <person name="King R."/>
        </authorList>
    </citation>
    <scope>NUCLEOTIDE SEQUENCE</scope>
</reference>
<protein>
    <submittedName>
        <fullName evidence="1">Uncharacterized protein</fullName>
    </submittedName>
</protein>
<dbReference type="AlphaFoldDB" id="A0A9N9WSR5"/>
<dbReference type="Proteomes" id="UP001153620">
    <property type="component" value="Chromosome 2"/>
</dbReference>